<sequence length="148" mass="16606">MAITDSREVVIAATPAEVLTVLLDLESLPEWSALHDKIEILQRDEQGRPRQCRQTVKVMGATDEQLVEYFLHDDGLSWNLLSAKQLRSQRGRYTLTPEGDSTRVLLELAVDLVPPVPGFLVRKATQWLMRAATDGLRQRVLDVQDAGS</sequence>
<dbReference type="AlphaFoldDB" id="A0A1A3N2L0"/>
<keyword evidence="2" id="KW-1185">Reference proteome</keyword>
<evidence type="ECO:0000313" key="1">
    <source>
        <dbReference type="EMBL" id="OBK16378.1"/>
    </source>
</evidence>
<dbReference type="PANTHER" id="PTHR39683">
    <property type="entry name" value="CONSERVED PROTEIN TB16.3"/>
    <property type="match status" value="1"/>
</dbReference>
<dbReference type="PANTHER" id="PTHR39683:SF4">
    <property type="entry name" value="COENZYME Q-BINDING PROTEIN COQ10 START DOMAIN-CONTAINING PROTEIN"/>
    <property type="match status" value="1"/>
</dbReference>
<evidence type="ECO:0000313" key="2">
    <source>
        <dbReference type="Proteomes" id="UP000093629"/>
    </source>
</evidence>
<reference evidence="2" key="1">
    <citation type="submission" date="2016-06" db="EMBL/GenBank/DDBJ databases">
        <authorList>
            <person name="Sutton G."/>
            <person name="Brinkac L."/>
            <person name="Sanka R."/>
            <person name="Adams M."/>
            <person name="Lau E."/>
            <person name="Garcia-Basteiro A."/>
            <person name="Lopez-Varela E."/>
            <person name="Palencia S."/>
        </authorList>
    </citation>
    <scope>NUCLEOTIDE SEQUENCE [LARGE SCALE GENOMIC DNA]</scope>
    <source>
        <strain evidence="2">1245139.5</strain>
    </source>
</reference>
<dbReference type="Gene3D" id="3.30.530.20">
    <property type="match status" value="1"/>
</dbReference>
<dbReference type="OrthoDB" id="4730534at2"/>
<dbReference type="RefSeq" id="WP_065158531.1">
    <property type="nucleotide sequence ID" value="NZ_LZLQ01000066.1"/>
</dbReference>
<protein>
    <submittedName>
        <fullName evidence="1">Cyclase</fullName>
    </submittedName>
</protein>
<comment type="caution">
    <text evidence="1">The sequence shown here is derived from an EMBL/GenBank/DDBJ whole genome shotgun (WGS) entry which is preliminary data.</text>
</comment>
<dbReference type="EMBL" id="LZLQ01000066">
    <property type="protein sequence ID" value="OBK16378.1"/>
    <property type="molecule type" value="Genomic_DNA"/>
</dbReference>
<gene>
    <name evidence="1" type="ORF">A5636_03520</name>
</gene>
<accession>A0A1A3N2L0</accession>
<dbReference type="CDD" id="cd07819">
    <property type="entry name" value="SRPBCC_2"/>
    <property type="match status" value="1"/>
</dbReference>
<dbReference type="InterPro" id="IPR019587">
    <property type="entry name" value="Polyketide_cyclase/dehydratase"/>
</dbReference>
<dbReference type="SUPFAM" id="SSF55961">
    <property type="entry name" value="Bet v1-like"/>
    <property type="match status" value="1"/>
</dbReference>
<organism evidence="1 2">
    <name type="scientific">Mycobacterium asiaticum</name>
    <dbReference type="NCBI Taxonomy" id="1790"/>
    <lineage>
        <taxon>Bacteria</taxon>
        <taxon>Bacillati</taxon>
        <taxon>Actinomycetota</taxon>
        <taxon>Actinomycetes</taxon>
        <taxon>Mycobacteriales</taxon>
        <taxon>Mycobacteriaceae</taxon>
        <taxon>Mycobacterium</taxon>
    </lineage>
</organism>
<proteinExistence type="predicted"/>
<dbReference type="Proteomes" id="UP000093629">
    <property type="component" value="Unassembled WGS sequence"/>
</dbReference>
<dbReference type="Pfam" id="PF10604">
    <property type="entry name" value="Polyketide_cyc2"/>
    <property type="match status" value="1"/>
</dbReference>
<name>A0A1A3N2L0_MYCAS</name>
<dbReference type="InterPro" id="IPR023393">
    <property type="entry name" value="START-like_dom_sf"/>
</dbReference>